<keyword evidence="10" id="KW-1185">Reference proteome</keyword>
<evidence type="ECO:0000256" key="4">
    <source>
        <dbReference type="ARBA" id="ARBA00022801"/>
    </source>
</evidence>
<dbReference type="SUPFAM" id="SSF50630">
    <property type="entry name" value="Acid proteases"/>
    <property type="match status" value="1"/>
</dbReference>
<dbReference type="InterPro" id="IPR034164">
    <property type="entry name" value="Pepsin-like_dom"/>
</dbReference>
<dbReference type="InterPro" id="IPR001461">
    <property type="entry name" value="Aspartic_peptidase_A1"/>
</dbReference>
<dbReference type="OrthoDB" id="771136at2759"/>
<dbReference type="STRING" id="436010.A0A166FA21"/>
<dbReference type="PRINTS" id="PR00792">
    <property type="entry name" value="PEPSIN"/>
</dbReference>
<dbReference type="GO" id="GO:0006508">
    <property type="term" value="P:proteolysis"/>
    <property type="evidence" value="ECO:0007669"/>
    <property type="project" value="UniProtKB-KW"/>
</dbReference>
<feature type="region of interest" description="Disordered" evidence="7">
    <location>
        <begin position="1"/>
        <end position="23"/>
    </location>
</feature>
<dbReference type="InterPro" id="IPR021109">
    <property type="entry name" value="Peptidase_aspartic_dom_sf"/>
</dbReference>
<organism evidence="9 10">
    <name type="scientific">Athelia psychrophila</name>
    <dbReference type="NCBI Taxonomy" id="1759441"/>
    <lineage>
        <taxon>Eukaryota</taxon>
        <taxon>Fungi</taxon>
        <taxon>Dikarya</taxon>
        <taxon>Basidiomycota</taxon>
        <taxon>Agaricomycotina</taxon>
        <taxon>Agaricomycetes</taxon>
        <taxon>Agaricomycetidae</taxon>
        <taxon>Atheliales</taxon>
        <taxon>Atheliaceae</taxon>
        <taxon>Athelia</taxon>
    </lineage>
</organism>
<dbReference type="PANTHER" id="PTHR47966:SF6">
    <property type="entry name" value="PEPTIDASE A1 DOMAIN-CONTAINING PROTEIN"/>
    <property type="match status" value="1"/>
</dbReference>
<feature type="domain" description="Peptidase A1" evidence="8">
    <location>
        <begin position="56"/>
        <end position="377"/>
    </location>
</feature>
<dbReference type="GO" id="GO:0004190">
    <property type="term" value="F:aspartic-type endopeptidase activity"/>
    <property type="evidence" value="ECO:0007669"/>
    <property type="project" value="UniProtKB-KW"/>
</dbReference>
<protein>
    <submittedName>
        <fullName evidence="9">Acid protease</fullName>
    </submittedName>
</protein>
<evidence type="ECO:0000256" key="6">
    <source>
        <dbReference type="RuleBase" id="RU000454"/>
    </source>
</evidence>
<dbReference type="AlphaFoldDB" id="A0A166FA21"/>
<comment type="similarity">
    <text evidence="1 6">Belongs to the peptidase A1 family.</text>
</comment>
<dbReference type="PANTHER" id="PTHR47966">
    <property type="entry name" value="BETA-SITE APP-CLEAVING ENZYME, ISOFORM A-RELATED"/>
    <property type="match status" value="1"/>
</dbReference>
<evidence type="ECO:0000256" key="7">
    <source>
        <dbReference type="SAM" id="MobiDB-lite"/>
    </source>
</evidence>
<proteinExistence type="inferred from homology"/>
<evidence type="ECO:0000313" key="9">
    <source>
        <dbReference type="EMBL" id="KZP16586.1"/>
    </source>
</evidence>
<accession>A0A166FA21</accession>
<feature type="active site" evidence="5">
    <location>
        <position position="74"/>
    </location>
</feature>
<name>A0A166FA21_9AGAM</name>
<evidence type="ECO:0000256" key="5">
    <source>
        <dbReference type="PIRSR" id="PIRSR601461-1"/>
    </source>
</evidence>
<dbReference type="EMBL" id="KV417591">
    <property type="protein sequence ID" value="KZP16586.1"/>
    <property type="molecule type" value="Genomic_DNA"/>
</dbReference>
<dbReference type="CDD" id="cd05471">
    <property type="entry name" value="pepsin_like"/>
    <property type="match status" value="1"/>
</dbReference>
<dbReference type="Pfam" id="PF00026">
    <property type="entry name" value="Asp"/>
    <property type="match status" value="1"/>
</dbReference>
<sequence length="444" mass="45608">MCLASSDKPRHEGRGSRASTRQCTSQAAAWPPLARMVHVVEFSRMQLTNQGADSSYFGSIAIGTPPVSYNVILDTGSSDLWVAAQDCTACGNVATFDTASSSSFKNASTAFSIQYGSGEAAGFLGSDTVQMAGFEVAAQTFAVCDEVSSGLLQSPVSGLMGMAWNTIASSGATPFWQTLASSGKWDEALFAFHLTRFIDDTKASNEEPGGVVTLGATNTSLYTGAIDYQNIPSGKESYWILPLTGMNVQGTNVSVPTTGTDSFSAIDTGTTLVGGPSDAIAAIYAAIPGSALATGDYEGYYSYPCSTQVNVSMSFGGPYWAISPEDFLLTQISTDSCIGAFFTLTSGSSAPSWIVGDTFLKNVYSVFRYNPPSVGFAALSATATAQNDANANAPSATIGSVVAVSATGTGNTFGSSNAAAPTAGGAWRVVAAFGGVALGSMLLL</sequence>
<dbReference type="InterPro" id="IPR033121">
    <property type="entry name" value="PEPTIDASE_A1"/>
</dbReference>
<evidence type="ECO:0000259" key="8">
    <source>
        <dbReference type="PROSITE" id="PS51767"/>
    </source>
</evidence>
<evidence type="ECO:0000256" key="2">
    <source>
        <dbReference type="ARBA" id="ARBA00022670"/>
    </source>
</evidence>
<dbReference type="FunFam" id="2.40.70.10:FF:000115">
    <property type="entry name" value="Lysosomal aspartic protease"/>
    <property type="match status" value="1"/>
</dbReference>
<keyword evidence="2 6" id="KW-0645">Protease</keyword>
<keyword evidence="4 6" id="KW-0378">Hydrolase</keyword>
<reference evidence="9 10" key="1">
    <citation type="journal article" date="2016" name="Mol. Biol. Evol.">
        <title>Comparative Genomics of Early-Diverging Mushroom-Forming Fungi Provides Insights into the Origins of Lignocellulose Decay Capabilities.</title>
        <authorList>
            <person name="Nagy L.G."/>
            <person name="Riley R."/>
            <person name="Tritt A."/>
            <person name="Adam C."/>
            <person name="Daum C."/>
            <person name="Floudas D."/>
            <person name="Sun H."/>
            <person name="Yadav J.S."/>
            <person name="Pangilinan J."/>
            <person name="Larsson K.H."/>
            <person name="Matsuura K."/>
            <person name="Barry K."/>
            <person name="Labutti K."/>
            <person name="Kuo R."/>
            <person name="Ohm R.A."/>
            <person name="Bhattacharya S.S."/>
            <person name="Shirouzu T."/>
            <person name="Yoshinaga Y."/>
            <person name="Martin F.M."/>
            <person name="Grigoriev I.V."/>
            <person name="Hibbett D.S."/>
        </authorList>
    </citation>
    <scope>NUCLEOTIDE SEQUENCE [LARGE SCALE GENOMIC DNA]</scope>
    <source>
        <strain evidence="9 10">CBS 109695</strain>
    </source>
</reference>
<dbReference type="InterPro" id="IPR001969">
    <property type="entry name" value="Aspartic_peptidase_AS"/>
</dbReference>
<dbReference type="PROSITE" id="PS51767">
    <property type="entry name" value="PEPTIDASE_A1"/>
    <property type="match status" value="1"/>
</dbReference>
<dbReference type="Gene3D" id="2.40.70.10">
    <property type="entry name" value="Acid Proteases"/>
    <property type="match status" value="2"/>
</dbReference>
<feature type="active site" evidence="5">
    <location>
        <position position="267"/>
    </location>
</feature>
<evidence type="ECO:0000256" key="1">
    <source>
        <dbReference type="ARBA" id="ARBA00007447"/>
    </source>
</evidence>
<dbReference type="Proteomes" id="UP000076532">
    <property type="component" value="Unassembled WGS sequence"/>
</dbReference>
<keyword evidence="3 6" id="KW-0064">Aspartyl protease</keyword>
<evidence type="ECO:0000256" key="3">
    <source>
        <dbReference type="ARBA" id="ARBA00022750"/>
    </source>
</evidence>
<evidence type="ECO:0000313" key="10">
    <source>
        <dbReference type="Proteomes" id="UP000076532"/>
    </source>
</evidence>
<dbReference type="PROSITE" id="PS00141">
    <property type="entry name" value="ASP_PROTEASE"/>
    <property type="match status" value="1"/>
</dbReference>
<gene>
    <name evidence="9" type="ORF">FIBSPDRAFT_912233</name>
</gene>